<evidence type="ECO:0000313" key="3">
    <source>
        <dbReference type="RefSeq" id="XP_016971186.1"/>
    </source>
</evidence>
<reference evidence="1" key="3">
    <citation type="submission" date="2025-05" db="UniProtKB">
        <authorList>
            <consortium name="EnsemblMetazoa"/>
        </authorList>
    </citation>
    <scope>IDENTIFICATION</scope>
</reference>
<dbReference type="Pfam" id="PF00227">
    <property type="entry name" value="Proteasome"/>
    <property type="match status" value="1"/>
</dbReference>
<sequence length="182" mass="20492">MSDGKSSQQEGSMVGLICDDGLILATSSSDNLLYHLEDHIYCCAPRFGIDREKILAVGAEVDSQTRERGEKMTVGQVRDMLCQKYKHEECVNVLLGGQDPLGLHIYSLKPNGGSRRVIYAAKGKESNHTVAYLGEHWNESLKVHQAEQIAKESLQLEDNDYVDMCSVYKTEHRTHMDCDWND</sequence>
<dbReference type="GeneID" id="108038838"/>
<keyword evidence="2" id="KW-1185">Reference proteome</keyword>
<dbReference type="OrthoDB" id="7868036at2759"/>
<dbReference type="Proteomes" id="UP001652680">
    <property type="component" value="Unassembled WGS sequence"/>
</dbReference>
<keyword evidence="3" id="KW-0647">Proteasome</keyword>
<organism evidence="3">
    <name type="scientific">Drosophila rhopaloa</name>
    <name type="common">Fruit fly</name>
    <dbReference type="NCBI Taxonomy" id="1041015"/>
    <lineage>
        <taxon>Eukaryota</taxon>
        <taxon>Metazoa</taxon>
        <taxon>Ecdysozoa</taxon>
        <taxon>Arthropoda</taxon>
        <taxon>Hexapoda</taxon>
        <taxon>Insecta</taxon>
        <taxon>Pterygota</taxon>
        <taxon>Neoptera</taxon>
        <taxon>Endopterygota</taxon>
        <taxon>Diptera</taxon>
        <taxon>Brachycera</taxon>
        <taxon>Muscomorpha</taxon>
        <taxon>Ephydroidea</taxon>
        <taxon>Drosophilidae</taxon>
        <taxon>Drosophila</taxon>
        <taxon>Sophophora</taxon>
    </lineage>
</organism>
<dbReference type="InterPro" id="IPR001353">
    <property type="entry name" value="Proteasome_sua/b"/>
</dbReference>
<dbReference type="GO" id="GO:0051603">
    <property type="term" value="P:proteolysis involved in protein catabolic process"/>
    <property type="evidence" value="ECO:0007669"/>
    <property type="project" value="InterPro"/>
</dbReference>
<dbReference type="OMA" id="DHIYCCA"/>
<name>A0A6P4ED08_DRORH</name>
<dbReference type="AlphaFoldDB" id="A0A6P4ED08"/>
<dbReference type="InterPro" id="IPR029055">
    <property type="entry name" value="Ntn_hydrolases_N"/>
</dbReference>
<proteinExistence type="predicted"/>
<dbReference type="GO" id="GO:0005839">
    <property type="term" value="C:proteasome core complex"/>
    <property type="evidence" value="ECO:0007669"/>
    <property type="project" value="InterPro"/>
</dbReference>
<evidence type="ECO:0000313" key="2">
    <source>
        <dbReference type="Proteomes" id="UP001652680"/>
    </source>
</evidence>
<dbReference type="CTD" id="37683"/>
<reference evidence="2" key="1">
    <citation type="journal article" date="2021" name="Elife">
        <title>Highly contiguous assemblies of 101 drosophilid genomes.</title>
        <authorList>
            <person name="Kim B.Y."/>
            <person name="Wang J.R."/>
            <person name="Miller D.E."/>
            <person name="Barmina O."/>
            <person name="Delaney E."/>
            <person name="Thompson A."/>
            <person name="Comeault A.A."/>
            <person name="Peede D."/>
            <person name="D'Agostino E.R."/>
            <person name="Pelaez J."/>
            <person name="Aguilar J.M."/>
            <person name="Haji D."/>
            <person name="Matsunaga T."/>
            <person name="Armstrong E.E."/>
            <person name="Zych M."/>
            <person name="Ogawa Y."/>
            <person name="Stamenkovic-Radak M."/>
            <person name="Jelic M."/>
            <person name="Veselinovic M.S."/>
            <person name="Tanaskovic M."/>
            <person name="Eric P."/>
            <person name="Gao J.J."/>
            <person name="Katoh T.K."/>
            <person name="Toda M.J."/>
            <person name="Watabe H."/>
            <person name="Watada M."/>
            <person name="Davis J.S."/>
            <person name="Moyle L.C."/>
            <person name="Manoli G."/>
            <person name="Bertolini E."/>
            <person name="Kostal V."/>
            <person name="Hawley R.S."/>
            <person name="Takahashi A."/>
            <person name="Jones C.D."/>
            <person name="Price D.K."/>
            <person name="Whiteman N."/>
            <person name="Kopp A."/>
            <person name="Matute D.R."/>
            <person name="Petrov D.A."/>
        </authorList>
    </citation>
    <scope>NUCLEOTIDE SEQUENCE [LARGE SCALE GENOMIC DNA]</scope>
</reference>
<evidence type="ECO:0000313" key="1">
    <source>
        <dbReference type="EnsemblMetazoa" id="XP_016971186.1"/>
    </source>
</evidence>
<dbReference type="EnsemblMetazoa" id="XM_017115697.2">
    <property type="protein sequence ID" value="XP_016971186.1"/>
    <property type="gene ID" value="LOC108038838"/>
</dbReference>
<dbReference type="Gene3D" id="3.60.20.10">
    <property type="entry name" value="Glutamine Phosphoribosylpyrophosphate, subunit 1, domain 1"/>
    <property type="match status" value="1"/>
</dbReference>
<accession>A0A6P4ED08</accession>
<dbReference type="SUPFAM" id="SSF56235">
    <property type="entry name" value="N-terminal nucleophile aminohydrolases (Ntn hydrolases)"/>
    <property type="match status" value="1"/>
</dbReference>
<reference evidence="3" key="2">
    <citation type="submission" date="2025-04" db="UniProtKB">
        <authorList>
            <consortium name="RefSeq"/>
        </authorList>
    </citation>
    <scope>IDENTIFICATION</scope>
</reference>
<protein>
    <submittedName>
        <fullName evidence="3">Proteasome subunit beta type-2</fullName>
    </submittedName>
</protein>
<dbReference type="RefSeq" id="XP_016971186.1">
    <property type="nucleotide sequence ID" value="XM_017115697.1"/>
</dbReference>
<gene>
    <name evidence="3" type="primary">LOC108038838</name>
    <name evidence="1" type="synonym">108038838</name>
</gene>